<evidence type="ECO:0000259" key="9">
    <source>
        <dbReference type="Pfam" id="PF04239"/>
    </source>
</evidence>
<dbReference type="InterPro" id="IPR007353">
    <property type="entry name" value="DUF421"/>
</dbReference>
<dbReference type="AlphaFoldDB" id="A0A2N6PGB0"/>
<comment type="caution">
    <text evidence="10">The sequence shown here is derived from an EMBL/GenBank/DDBJ whole genome shotgun (WGS) entry which is preliminary data.</text>
</comment>
<dbReference type="Gene3D" id="3.30.240.20">
    <property type="entry name" value="bsu07140 like domains"/>
    <property type="match status" value="1"/>
</dbReference>
<dbReference type="RefSeq" id="WP_102162472.1">
    <property type="nucleotide sequence ID" value="NZ_PNFZ01000005.1"/>
</dbReference>
<protein>
    <submittedName>
        <fullName evidence="10">DUF421 domain-containing protein</fullName>
    </submittedName>
</protein>
<evidence type="ECO:0000256" key="1">
    <source>
        <dbReference type="ARBA" id="ARBA00004651"/>
    </source>
</evidence>
<dbReference type="EMBL" id="PNFZ01000005">
    <property type="protein sequence ID" value="PMB97716.1"/>
    <property type="molecule type" value="Genomic_DNA"/>
</dbReference>
<feature type="transmembrane region" description="Helical" evidence="8">
    <location>
        <begin position="27"/>
        <end position="47"/>
    </location>
</feature>
<feature type="compositionally biased region" description="Polar residues" evidence="7">
    <location>
        <begin position="210"/>
        <end position="223"/>
    </location>
</feature>
<keyword evidence="3" id="KW-1003">Cell membrane</keyword>
<evidence type="ECO:0000256" key="6">
    <source>
        <dbReference type="ARBA" id="ARBA00023136"/>
    </source>
</evidence>
<dbReference type="PANTHER" id="PTHR34582">
    <property type="entry name" value="UPF0702 TRANSMEMBRANE PROTEIN YCAP"/>
    <property type="match status" value="1"/>
</dbReference>
<name>A0A2N6PGB0_9MICO</name>
<keyword evidence="6 8" id="KW-0472">Membrane</keyword>
<dbReference type="OrthoDB" id="3266405at2"/>
<gene>
    <name evidence="10" type="ORF">CJ198_09970</name>
</gene>
<evidence type="ECO:0000313" key="11">
    <source>
        <dbReference type="Proteomes" id="UP000235703"/>
    </source>
</evidence>
<dbReference type="PANTHER" id="PTHR34582:SF6">
    <property type="entry name" value="UPF0702 TRANSMEMBRANE PROTEIN YCAP"/>
    <property type="match status" value="1"/>
</dbReference>
<feature type="transmembrane region" description="Helical" evidence="8">
    <location>
        <begin position="54"/>
        <end position="78"/>
    </location>
</feature>
<dbReference type="Pfam" id="PF04239">
    <property type="entry name" value="DUF421"/>
    <property type="match status" value="1"/>
</dbReference>
<proteinExistence type="inferred from homology"/>
<evidence type="ECO:0000256" key="7">
    <source>
        <dbReference type="SAM" id="MobiDB-lite"/>
    </source>
</evidence>
<keyword evidence="4 8" id="KW-0812">Transmembrane</keyword>
<comment type="subcellular location">
    <subcellularLocation>
        <location evidence="1">Cell membrane</location>
        <topology evidence="1">Multi-pass membrane protein</topology>
    </subcellularLocation>
</comment>
<feature type="transmembrane region" description="Helical" evidence="8">
    <location>
        <begin position="84"/>
        <end position="104"/>
    </location>
</feature>
<evidence type="ECO:0000256" key="8">
    <source>
        <dbReference type="SAM" id="Phobius"/>
    </source>
</evidence>
<feature type="region of interest" description="Disordered" evidence="7">
    <location>
        <begin position="190"/>
        <end position="223"/>
    </location>
</feature>
<evidence type="ECO:0000256" key="4">
    <source>
        <dbReference type="ARBA" id="ARBA00022692"/>
    </source>
</evidence>
<evidence type="ECO:0000256" key="5">
    <source>
        <dbReference type="ARBA" id="ARBA00022989"/>
    </source>
</evidence>
<dbReference type="InterPro" id="IPR023090">
    <property type="entry name" value="UPF0702_alpha/beta_dom_sf"/>
</dbReference>
<organism evidence="10 11">
    <name type="scientific">Brevibacterium luteolum</name>
    <dbReference type="NCBI Taxonomy" id="199591"/>
    <lineage>
        <taxon>Bacteria</taxon>
        <taxon>Bacillati</taxon>
        <taxon>Actinomycetota</taxon>
        <taxon>Actinomycetes</taxon>
        <taxon>Micrococcales</taxon>
        <taxon>Brevibacteriaceae</taxon>
        <taxon>Brevibacterium</taxon>
    </lineage>
</organism>
<keyword evidence="5 8" id="KW-1133">Transmembrane helix</keyword>
<evidence type="ECO:0000256" key="3">
    <source>
        <dbReference type="ARBA" id="ARBA00022475"/>
    </source>
</evidence>
<dbReference type="GO" id="GO:0005886">
    <property type="term" value="C:plasma membrane"/>
    <property type="evidence" value="ECO:0007669"/>
    <property type="project" value="UniProtKB-SubCell"/>
</dbReference>
<dbReference type="Proteomes" id="UP000235703">
    <property type="component" value="Unassembled WGS sequence"/>
</dbReference>
<accession>A0A2N6PGB0</accession>
<evidence type="ECO:0000256" key="2">
    <source>
        <dbReference type="ARBA" id="ARBA00006448"/>
    </source>
</evidence>
<comment type="similarity">
    <text evidence="2">Belongs to the UPF0702 family.</text>
</comment>
<evidence type="ECO:0000313" key="10">
    <source>
        <dbReference type="EMBL" id="PMB97716.1"/>
    </source>
</evidence>
<keyword evidence="11" id="KW-1185">Reference proteome</keyword>
<reference evidence="10 11" key="1">
    <citation type="submission" date="2017-09" db="EMBL/GenBank/DDBJ databases">
        <title>Bacterial strain isolated from the female urinary microbiota.</title>
        <authorList>
            <person name="Thomas-White K."/>
            <person name="Kumar N."/>
            <person name="Forster S."/>
            <person name="Putonti C."/>
            <person name="Lawley T."/>
            <person name="Wolfe A.J."/>
        </authorList>
    </citation>
    <scope>NUCLEOTIDE SEQUENCE [LARGE SCALE GENOMIC DNA]</scope>
    <source>
        <strain evidence="10 11">UMB0680</strain>
    </source>
</reference>
<sequence>MTPAVVSLTPPQGWQAALLETLGIELWRIPVVIVSAILIYAVFVILLRIFGARVLSGITSFDAVVAIMVGAVAGRVIIGHPPTVSAGAIGLVTLMCLEALFGALRSSLPMHRALNNQPILIVAHGAMLTRVMRRVHVSPDDVQIAIRKAGLGRLQDAQCVILEPSGALSVIPVGIPVDRTMMQGVDEANELRGNWTSPGGRSRLVVEDTVTPQGESTTGEGNA</sequence>
<feature type="domain" description="YetF C-terminal" evidence="9">
    <location>
        <begin position="110"/>
        <end position="173"/>
    </location>
</feature>